<evidence type="ECO:0000256" key="1">
    <source>
        <dbReference type="SAM" id="Phobius"/>
    </source>
</evidence>
<feature type="transmembrane region" description="Helical" evidence="1">
    <location>
        <begin position="6"/>
        <end position="25"/>
    </location>
</feature>
<protein>
    <submittedName>
        <fullName evidence="2">Uncharacterized protein</fullName>
    </submittedName>
</protein>
<accession>A0A1J1LEQ6</accession>
<reference evidence="3" key="1">
    <citation type="submission" date="2015-10" db="EMBL/GenBank/DDBJ databases">
        <authorList>
            <person name="Regsiter A."/>
            <person name="william w."/>
        </authorList>
    </citation>
    <scope>NUCLEOTIDE SEQUENCE [LARGE SCALE GENOMIC DNA]</scope>
</reference>
<name>A0A1J1LEQ6_9CYAN</name>
<sequence length="44" mass="5180">MVQVYQLYSVFTLSILGEFLTISPIPPDIKSMIKNHYNNYKIFL</sequence>
<keyword evidence="1" id="KW-0812">Transmembrane</keyword>
<keyword evidence="1" id="KW-0472">Membrane</keyword>
<keyword evidence="1" id="KW-1133">Transmembrane helix</keyword>
<dbReference type="AlphaFoldDB" id="A0A1J1LEQ6"/>
<organism evidence="2 3">
    <name type="scientific">Planktothrix tepida PCC 9214</name>
    <dbReference type="NCBI Taxonomy" id="671072"/>
    <lineage>
        <taxon>Bacteria</taxon>
        <taxon>Bacillati</taxon>
        <taxon>Cyanobacteriota</taxon>
        <taxon>Cyanophyceae</taxon>
        <taxon>Oscillatoriophycideae</taxon>
        <taxon>Oscillatoriales</taxon>
        <taxon>Microcoleaceae</taxon>
        <taxon>Planktothrix</taxon>
    </lineage>
</organism>
<gene>
    <name evidence="2" type="ORF">PL9214290646</name>
</gene>
<dbReference type="Proteomes" id="UP000184315">
    <property type="component" value="Unassembled WGS sequence"/>
</dbReference>
<proteinExistence type="predicted"/>
<keyword evidence="3" id="KW-1185">Reference proteome</keyword>
<dbReference type="EMBL" id="CZDF01000132">
    <property type="protein sequence ID" value="CUR31055.1"/>
    <property type="molecule type" value="Genomic_DNA"/>
</dbReference>
<evidence type="ECO:0000313" key="2">
    <source>
        <dbReference type="EMBL" id="CUR31055.1"/>
    </source>
</evidence>
<evidence type="ECO:0000313" key="3">
    <source>
        <dbReference type="Proteomes" id="UP000184315"/>
    </source>
</evidence>